<dbReference type="Proteomes" id="UP001140949">
    <property type="component" value="Unassembled WGS sequence"/>
</dbReference>
<gene>
    <name evidence="1" type="ORF">M6B38_204325</name>
    <name evidence="2" type="ORF">M6B38_204330</name>
</gene>
<evidence type="ECO:0000313" key="3">
    <source>
        <dbReference type="Proteomes" id="UP001140949"/>
    </source>
</evidence>
<accession>A0AAX6E7K1</accession>
<protein>
    <submittedName>
        <fullName evidence="2">Uncharacterized protein</fullName>
    </submittedName>
</protein>
<sequence>MAQIPAAALRWSEQWRIRRRLPGGNAVAQSATSRSGGRRDSVAQIRRRRFSDRWLELRGGRCNLRRGGPIRGGAEIQRRWHNSLGVGTGVSRCNSPIEATRKPRELCSRRTLGARASCSIGEWRHDRLGRWSSGERLQERERNYRKRESESDVY</sequence>
<evidence type="ECO:0000313" key="2">
    <source>
        <dbReference type="EMBL" id="KAJ6799940.1"/>
    </source>
</evidence>
<organism evidence="2 3">
    <name type="scientific">Iris pallida</name>
    <name type="common">Sweet iris</name>
    <dbReference type="NCBI Taxonomy" id="29817"/>
    <lineage>
        <taxon>Eukaryota</taxon>
        <taxon>Viridiplantae</taxon>
        <taxon>Streptophyta</taxon>
        <taxon>Embryophyta</taxon>
        <taxon>Tracheophyta</taxon>
        <taxon>Spermatophyta</taxon>
        <taxon>Magnoliopsida</taxon>
        <taxon>Liliopsida</taxon>
        <taxon>Asparagales</taxon>
        <taxon>Iridaceae</taxon>
        <taxon>Iridoideae</taxon>
        <taxon>Irideae</taxon>
        <taxon>Iris</taxon>
    </lineage>
</organism>
<reference evidence="2" key="1">
    <citation type="journal article" date="2023" name="GigaByte">
        <title>Genome assembly of the bearded iris, Iris pallida Lam.</title>
        <authorList>
            <person name="Bruccoleri R.E."/>
            <person name="Oakeley E.J."/>
            <person name="Faust A.M.E."/>
            <person name="Altorfer M."/>
            <person name="Dessus-Babus S."/>
            <person name="Burckhardt D."/>
            <person name="Oertli M."/>
            <person name="Naumann U."/>
            <person name="Petersen F."/>
            <person name="Wong J."/>
        </authorList>
    </citation>
    <scope>NUCLEOTIDE SEQUENCE</scope>
    <source>
        <strain evidence="2">GSM-AAB239-AS_SAM_17_03QT</strain>
    </source>
</reference>
<name>A0AAX6E7K1_IRIPA</name>
<comment type="caution">
    <text evidence="2">The sequence shown here is derived from an EMBL/GenBank/DDBJ whole genome shotgun (WGS) entry which is preliminary data.</text>
</comment>
<reference evidence="2" key="2">
    <citation type="submission" date="2023-04" db="EMBL/GenBank/DDBJ databases">
        <authorList>
            <person name="Bruccoleri R.E."/>
            <person name="Oakeley E.J."/>
            <person name="Faust A.-M."/>
            <person name="Dessus-Babus S."/>
            <person name="Altorfer M."/>
            <person name="Burckhardt D."/>
            <person name="Oertli M."/>
            <person name="Naumann U."/>
            <person name="Petersen F."/>
            <person name="Wong J."/>
        </authorList>
    </citation>
    <scope>NUCLEOTIDE SEQUENCE</scope>
    <source>
        <strain evidence="2">GSM-AAB239-AS_SAM_17_03QT</strain>
        <tissue evidence="2">Leaf</tissue>
    </source>
</reference>
<evidence type="ECO:0000313" key="1">
    <source>
        <dbReference type="EMBL" id="KAJ6799939.1"/>
    </source>
</evidence>
<proteinExistence type="predicted"/>
<dbReference type="AlphaFoldDB" id="A0AAX6E7K1"/>
<keyword evidence="3" id="KW-1185">Reference proteome</keyword>
<dbReference type="EMBL" id="JANAVB010039216">
    <property type="protein sequence ID" value="KAJ6799939.1"/>
    <property type="molecule type" value="Genomic_DNA"/>
</dbReference>
<dbReference type="EMBL" id="JANAVB010039216">
    <property type="protein sequence ID" value="KAJ6799940.1"/>
    <property type="molecule type" value="Genomic_DNA"/>
</dbReference>